<sequence>MPHLRRPYCQNEIIGTAALMFHLILYWVHKQHNFFGRMLCLFILVVVILKKVPNFSFLLTFWNAVRLALPNKKMNSF</sequence>
<dbReference type="AlphaFoldDB" id="A0A0K2T9E6"/>
<dbReference type="EMBL" id="HACA01004730">
    <property type="protein sequence ID" value="CDW22091.1"/>
    <property type="molecule type" value="Transcribed_RNA"/>
</dbReference>
<accession>A0A0K2T9E6</accession>
<protein>
    <submittedName>
        <fullName evidence="2">Uncharacterized protein</fullName>
    </submittedName>
</protein>
<name>A0A0K2T9E6_LEPSM</name>
<keyword evidence="1" id="KW-1133">Transmembrane helix</keyword>
<keyword evidence="1" id="KW-0472">Membrane</keyword>
<feature type="transmembrane region" description="Helical" evidence="1">
    <location>
        <begin position="12"/>
        <end position="28"/>
    </location>
</feature>
<keyword evidence="1" id="KW-0812">Transmembrane</keyword>
<proteinExistence type="predicted"/>
<evidence type="ECO:0000256" key="1">
    <source>
        <dbReference type="SAM" id="Phobius"/>
    </source>
</evidence>
<evidence type="ECO:0000313" key="2">
    <source>
        <dbReference type="EMBL" id="CDW22091.1"/>
    </source>
</evidence>
<organism evidence="2">
    <name type="scientific">Lepeophtheirus salmonis</name>
    <name type="common">Salmon louse</name>
    <name type="synonym">Caligus salmonis</name>
    <dbReference type="NCBI Taxonomy" id="72036"/>
    <lineage>
        <taxon>Eukaryota</taxon>
        <taxon>Metazoa</taxon>
        <taxon>Ecdysozoa</taxon>
        <taxon>Arthropoda</taxon>
        <taxon>Crustacea</taxon>
        <taxon>Multicrustacea</taxon>
        <taxon>Hexanauplia</taxon>
        <taxon>Copepoda</taxon>
        <taxon>Siphonostomatoida</taxon>
        <taxon>Caligidae</taxon>
        <taxon>Lepeophtheirus</taxon>
    </lineage>
</organism>
<reference evidence="2" key="1">
    <citation type="submission" date="2014-05" db="EMBL/GenBank/DDBJ databases">
        <authorList>
            <person name="Chronopoulou M."/>
        </authorList>
    </citation>
    <scope>NUCLEOTIDE SEQUENCE</scope>
    <source>
        <tissue evidence="2">Whole organism</tissue>
    </source>
</reference>